<dbReference type="EC" id="2.7.7.7" evidence="1"/>
<evidence type="ECO:0000256" key="6">
    <source>
        <dbReference type="ARBA" id="ARBA00022932"/>
    </source>
</evidence>
<evidence type="ECO:0000259" key="10">
    <source>
        <dbReference type="Pfam" id="PF21694"/>
    </source>
</evidence>
<dbReference type="Gene3D" id="1.20.272.10">
    <property type="match status" value="1"/>
</dbReference>
<dbReference type="GO" id="GO:0003887">
    <property type="term" value="F:DNA-directed DNA polymerase activity"/>
    <property type="evidence" value="ECO:0007669"/>
    <property type="project" value="UniProtKB-KW"/>
</dbReference>
<dbReference type="InterPro" id="IPR005790">
    <property type="entry name" value="DNA_polIII_delta"/>
</dbReference>
<dbReference type="GO" id="GO:0009360">
    <property type="term" value="C:DNA polymerase III complex"/>
    <property type="evidence" value="ECO:0007669"/>
    <property type="project" value="InterPro"/>
</dbReference>
<keyword evidence="4" id="KW-0548">Nucleotidyltransferase</keyword>
<feature type="domain" description="DNA polymerase III delta subunit-like C-terminal" evidence="10">
    <location>
        <begin position="208"/>
        <end position="321"/>
    </location>
</feature>
<feature type="domain" description="DNA polymerase III delta N-terminal" evidence="9">
    <location>
        <begin position="19"/>
        <end position="134"/>
    </location>
</feature>
<evidence type="ECO:0000313" key="12">
    <source>
        <dbReference type="Proteomes" id="UP000182743"/>
    </source>
</evidence>
<dbReference type="Gene3D" id="3.40.50.300">
    <property type="entry name" value="P-loop containing nucleotide triphosphate hydrolases"/>
    <property type="match status" value="1"/>
</dbReference>
<evidence type="ECO:0000313" key="11">
    <source>
        <dbReference type="EMBL" id="OIQ08567.1"/>
    </source>
</evidence>
<accession>A0A1J5JVG3</accession>
<name>A0A1J5JVG3_NEOTH</name>
<keyword evidence="3" id="KW-0808">Transferase</keyword>
<evidence type="ECO:0000259" key="9">
    <source>
        <dbReference type="Pfam" id="PF06144"/>
    </source>
</evidence>
<evidence type="ECO:0000256" key="5">
    <source>
        <dbReference type="ARBA" id="ARBA00022705"/>
    </source>
</evidence>
<dbReference type="GO" id="GO:0006261">
    <property type="term" value="P:DNA-templated DNA replication"/>
    <property type="evidence" value="ECO:0007669"/>
    <property type="project" value="TreeGrafter"/>
</dbReference>
<evidence type="ECO:0000256" key="3">
    <source>
        <dbReference type="ARBA" id="ARBA00022679"/>
    </source>
</evidence>
<dbReference type="RefSeq" id="WP_071521027.1">
    <property type="nucleotide sequence ID" value="NZ_CP136425.1"/>
</dbReference>
<dbReference type="Gene3D" id="1.10.8.60">
    <property type="match status" value="1"/>
</dbReference>
<dbReference type="GO" id="GO:0003677">
    <property type="term" value="F:DNA binding"/>
    <property type="evidence" value="ECO:0007669"/>
    <property type="project" value="InterPro"/>
</dbReference>
<comment type="caution">
    <text evidence="11">The sequence shown here is derived from an EMBL/GenBank/DDBJ whole genome shotgun (WGS) entry which is preliminary data.</text>
</comment>
<dbReference type="InterPro" id="IPR008921">
    <property type="entry name" value="DNA_pol3_clamp-load_cplx_C"/>
</dbReference>
<sequence>MDWQAMVEEVEQGCIAPVYLFYGSEGYLKERALKTLKKKLIPPETGDFDYQELDGRELTGAEVIILAATLPAMAERRLLVIKDPAGEIWQDEVFLKYLTKPEPATCLVLVVNGSIDKRLKAVKEISSTGRVVECSPLQGEDLAAWLIKEARQEGYNLPPATALILARAGGGDLRQARNELDKAMAYTGKPGTITPATVQALIPEIEAENTIFQLVDALGNRKPELAIGFLRQLLERGEAPLGIVAMLARQLRLIYRAHLGGDKRNLAARLGVKPFVARKVAAQARNFSLPVAGQALEELLKVDTALKTGQGEAGPLLEQAIWTISAMGEH</sequence>
<dbReference type="AlphaFoldDB" id="A0A1J5JVG3"/>
<gene>
    <name evidence="11" type="ORF">MOOR_17140</name>
</gene>
<dbReference type="Pfam" id="PF21694">
    <property type="entry name" value="DNA_pol3_delta_C"/>
    <property type="match status" value="1"/>
</dbReference>
<keyword evidence="5" id="KW-0235">DNA replication</keyword>
<dbReference type="PANTHER" id="PTHR34388:SF1">
    <property type="entry name" value="DNA POLYMERASE III SUBUNIT DELTA"/>
    <property type="match status" value="1"/>
</dbReference>
<dbReference type="InterPro" id="IPR010372">
    <property type="entry name" value="DNA_pol3_delta_N"/>
</dbReference>
<evidence type="ECO:0000256" key="4">
    <source>
        <dbReference type="ARBA" id="ARBA00022695"/>
    </source>
</evidence>
<evidence type="ECO:0000256" key="8">
    <source>
        <dbReference type="ARBA" id="ARBA00049244"/>
    </source>
</evidence>
<dbReference type="Pfam" id="PF06144">
    <property type="entry name" value="DNA_pol3_delta"/>
    <property type="match status" value="1"/>
</dbReference>
<dbReference type="Proteomes" id="UP000182743">
    <property type="component" value="Unassembled WGS sequence"/>
</dbReference>
<protein>
    <recommendedName>
        <fullName evidence="2">DNA polymerase III subunit delta</fullName>
        <ecNumber evidence="1">2.7.7.7</ecNumber>
    </recommendedName>
</protein>
<dbReference type="SUPFAM" id="SSF52540">
    <property type="entry name" value="P-loop containing nucleoside triphosphate hydrolases"/>
    <property type="match status" value="1"/>
</dbReference>
<dbReference type="InterPro" id="IPR027417">
    <property type="entry name" value="P-loop_NTPase"/>
</dbReference>
<dbReference type="InterPro" id="IPR048466">
    <property type="entry name" value="DNA_pol3_delta-like_C"/>
</dbReference>
<evidence type="ECO:0000256" key="7">
    <source>
        <dbReference type="ARBA" id="ARBA00034754"/>
    </source>
</evidence>
<reference evidence="11 12" key="1">
    <citation type="submission" date="2016-08" db="EMBL/GenBank/DDBJ databases">
        <title>Genome-based comparison of Moorella thermoacetic strains.</title>
        <authorList>
            <person name="Poehlein A."/>
            <person name="Bengelsdorf F.R."/>
            <person name="Esser C."/>
            <person name="Duerre P."/>
            <person name="Daniel R."/>
        </authorList>
    </citation>
    <scope>NUCLEOTIDE SEQUENCE [LARGE SCALE GENOMIC DNA]</scope>
    <source>
        <strain evidence="11 12">DSM 11768</strain>
    </source>
</reference>
<comment type="catalytic activity">
    <reaction evidence="8">
        <text>DNA(n) + a 2'-deoxyribonucleoside 5'-triphosphate = DNA(n+1) + diphosphate</text>
        <dbReference type="Rhea" id="RHEA:22508"/>
        <dbReference type="Rhea" id="RHEA-COMP:17339"/>
        <dbReference type="Rhea" id="RHEA-COMP:17340"/>
        <dbReference type="ChEBI" id="CHEBI:33019"/>
        <dbReference type="ChEBI" id="CHEBI:61560"/>
        <dbReference type="ChEBI" id="CHEBI:173112"/>
        <dbReference type="EC" id="2.7.7.7"/>
    </reaction>
</comment>
<dbReference type="NCBIfam" id="TIGR01128">
    <property type="entry name" value="holA"/>
    <property type="match status" value="1"/>
</dbReference>
<organism evidence="11 12">
    <name type="scientific">Neomoorella thermoacetica</name>
    <name type="common">Clostridium thermoaceticum</name>
    <dbReference type="NCBI Taxonomy" id="1525"/>
    <lineage>
        <taxon>Bacteria</taxon>
        <taxon>Bacillati</taxon>
        <taxon>Bacillota</taxon>
        <taxon>Clostridia</taxon>
        <taxon>Neomoorellales</taxon>
        <taxon>Neomoorellaceae</taxon>
        <taxon>Neomoorella</taxon>
    </lineage>
</organism>
<dbReference type="SUPFAM" id="SSF48019">
    <property type="entry name" value="post-AAA+ oligomerization domain-like"/>
    <property type="match status" value="1"/>
</dbReference>
<dbReference type="EMBL" id="MIHH01000009">
    <property type="protein sequence ID" value="OIQ08567.1"/>
    <property type="molecule type" value="Genomic_DNA"/>
</dbReference>
<proteinExistence type="inferred from homology"/>
<keyword evidence="6" id="KW-0239">DNA-directed DNA polymerase</keyword>
<dbReference type="PANTHER" id="PTHR34388">
    <property type="entry name" value="DNA POLYMERASE III SUBUNIT DELTA"/>
    <property type="match status" value="1"/>
</dbReference>
<comment type="similarity">
    <text evidence="7">Belongs to the DNA polymerase HolA subunit family.</text>
</comment>
<evidence type="ECO:0000256" key="1">
    <source>
        <dbReference type="ARBA" id="ARBA00012417"/>
    </source>
</evidence>
<evidence type="ECO:0000256" key="2">
    <source>
        <dbReference type="ARBA" id="ARBA00017703"/>
    </source>
</evidence>